<sequence length="296" mass="32218">MRYVQLRAFHHVAVCGGFSKAAGALGLSQPAISDQVRRLEEDYDVILFNRQRRQVTLTEIGRQLLEVTRRLFATEGQAFEILSQSQTLRGSTLRVVADSAFHVLHALARFRAAFPGVGITVHVGNTEQVMNRLYDFQADVGVLGEMPDSQDFKTLLLSSEPIVAFVSRDDALAARSTVTLAELCTQPLVLREKGSKTRYKFEAEAAARGLKPQIAIEAEGREAVREIVATGIGVGVVSAAEFGQDPRLVAIPIADCDMRMDEALICLRERAQSRLISAFFSVADTASQPAGDLAAG</sequence>
<dbReference type="InterPro" id="IPR017724">
    <property type="entry name" value="Tscrpt_reg_LysR"/>
</dbReference>
<name>A0ABV6D2B6_9HYPH</name>
<dbReference type="Gene3D" id="3.40.190.290">
    <property type="match status" value="1"/>
</dbReference>
<protein>
    <submittedName>
        <fullName evidence="6">LysR substrate-binding domain-containing protein</fullName>
    </submittedName>
</protein>
<organism evidence="6 7">
    <name type="scientific">Chelativorans intermedius</name>
    <dbReference type="NCBI Taxonomy" id="515947"/>
    <lineage>
        <taxon>Bacteria</taxon>
        <taxon>Pseudomonadati</taxon>
        <taxon>Pseudomonadota</taxon>
        <taxon>Alphaproteobacteria</taxon>
        <taxon>Hyphomicrobiales</taxon>
        <taxon>Phyllobacteriaceae</taxon>
        <taxon>Chelativorans</taxon>
    </lineage>
</organism>
<comment type="similarity">
    <text evidence="1">Belongs to the LysR transcriptional regulatory family.</text>
</comment>
<dbReference type="InterPro" id="IPR000847">
    <property type="entry name" value="LysR_HTH_N"/>
</dbReference>
<evidence type="ECO:0000256" key="4">
    <source>
        <dbReference type="ARBA" id="ARBA00023163"/>
    </source>
</evidence>
<dbReference type="NCBIfam" id="TIGR03339">
    <property type="entry name" value="phn_lysR"/>
    <property type="match status" value="1"/>
</dbReference>
<keyword evidence="7" id="KW-1185">Reference proteome</keyword>
<dbReference type="EMBL" id="JBHLXD010000001">
    <property type="protein sequence ID" value="MFC0206787.1"/>
    <property type="molecule type" value="Genomic_DNA"/>
</dbReference>
<accession>A0ABV6D2B6</accession>
<evidence type="ECO:0000313" key="7">
    <source>
        <dbReference type="Proteomes" id="UP001589755"/>
    </source>
</evidence>
<evidence type="ECO:0000256" key="1">
    <source>
        <dbReference type="ARBA" id="ARBA00009437"/>
    </source>
</evidence>
<dbReference type="Pfam" id="PF03466">
    <property type="entry name" value="LysR_substrate"/>
    <property type="match status" value="1"/>
</dbReference>
<reference evidence="6 7" key="1">
    <citation type="submission" date="2024-09" db="EMBL/GenBank/DDBJ databases">
        <authorList>
            <person name="Sun Q."/>
            <person name="Mori K."/>
        </authorList>
    </citation>
    <scope>NUCLEOTIDE SEQUENCE [LARGE SCALE GENOMIC DNA]</scope>
    <source>
        <strain evidence="6 7">CCM 8543</strain>
    </source>
</reference>
<keyword evidence="4" id="KW-0804">Transcription</keyword>
<dbReference type="SUPFAM" id="SSF46785">
    <property type="entry name" value="Winged helix' DNA-binding domain"/>
    <property type="match status" value="1"/>
</dbReference>
<dbReference type="InterPro" id="IPR036390">
    <property type="entry name" value="WH_DNA-bd_sf"/>
</dbReference>
<dbReference type="Pfam" id="PF00126">
    <property type="entry name" value="HTH_1"/>
    <property type="match status" value="1"/>
</dbReference>
<evidence type="ECO:0000256" key="2">
    <source>
        <dbReference type="ARBA" id="ARBA00023015"/>
    </source>
</evidence>
<dbReference type="InterPro" id="IPR036388">
    <property type="entry name" value="WH-like_DNA-bd_sf"/>
</dbReference>
<dbReference type="CDD" id="cd05466">
    <property type="entry name" value="PBP2_LTTR_substrate"/>
    <property type="match status" value="1"/>
</dbReference>
<dbReference type="PRINTS" id="PR00039">
    <property type="entry name" value="HTHLYSR"/>
</dbReference>
<dbReference type="RefSeq" id="WP_261519029.1">
    <property type="nucleotide sequence ID" value="NZ_JAODNW010000002.1"/>
</dbReference>
<dbReference type="PANTHER" id="PTHR30126:SF94">
    <property type="entry name" value="LYSR FAMILY TRANSCRIPTIONAL REGULATOR"/>
    <property type="match status" value="1"/>
</dbReference>
<keyword evidence="2" id="KW-0805">Transcription regulation</keyword>
<dbReference type="Gene3D" id="1.10.10.10">
    <property type="entry name" value="Winged helix-like DNA-binding domain superfamily/Winged helix DNA-binding domain"/>
    <property type="match status" value="1"/>
</dbReference>
<evidence type="ECO:0000313" key="6">
    <source>
        <dbReference type="EMBL" id="MFC0206787.1"/>
    </source>
</evidence>
<gene>
    <name evidence="6" type="ORF">ACFFJ2_00055</name>
</gene>
<dbReference type="Proteomes" id="UP001589755">
    <property type="component" value="Unassembled WGS sequence"/>
</dbReference>
<evidence type="ECO:0000256" key="3">
    <source>
        <dbReference type="ARBA" id="ARBA00023125"/>
    </source>
</evidence>
<dbReference type="PROSITE" id="PS50931">
    <property type="entry name" value="HTH_LYSR"/>
    <property type="match status" value="1"/>
</dbReference>
<dbReference type="SUPFAM" id="SSF53850">
    <property type="entry name" value="Periplasmic binding protein-like II"/>
    <property type="match status" value="1"/>
</dbReference>
<evidence type="ECO:0000259" key="5">
    <source>
        <dbReference type="PROSITE" id="PS50931"/>
    </source>
</evidence>
<feature type="domain" description="HTH lysR-type" evidence="5">
    <location>
        <begin position="1"/>
        <end position="58"/>
    </location>
</feature>
<proteinExistence type="inferred from homology"/>
<keyword evidence="3" id="KW-0238">DNA-binding</keyword>
<dbReference type="InterPro" id="IPR005119">
    <property type="entry name" value="LysR_subst-bd"/>
</dbReference>
<comment type="caution">
    <text evidence="6">The sequence shown here is derived from an EMBL/GenBank/DDBJ whole genome shotgun (WGS) entry which is preliminary data.</text>
</comment>
<dbReference type="PANTHER" id="PTHR30126">
    <property type="entry name" value="HTH-TYPE TRANSCRIPTIONAL REGULATOR"/>
    <property type="match status" value="1"/>
</dbReference>